<keyword evidence="2" id="KW-1185">Reference proteome</keyword>
<reference evidence="1 2" key="1">
    <citation type="submission" date="2021-04" db="EMBL/GenBank/DDBJ databases">
        <authorList>
            <person name="Bliznina A."/>
        </authorList>
    </citation>
    <scope>NUCLEOTIDE SEQUENCE [LARGE SCALE GENOMIC DNA]</scope>
</reference>
<name>A0ABN7T1X2_OIKDI</name>
<evidence type="ECO:0000313" key="2">
    <source>
        <dbReference type="Proteomes" id="UP001158576"/>
    </source>
</evidence>
<organism evidence="1 2">
    <name type="scientific">Oikopleura dioica</name>
    <name type="common">Tunicate</name>
    <dbReference type="NCBI Taxonomy" id="34765"/>
    <lineage>
        <taxon>Eukaryota</taxon>
        <taxon>Metazoa</taxon>
        <taxon>Chordata</taxon>
        <taxon>Tunicata</taxon>
        <taxon>Appendicularia</taxon>
        <taxon>Copelata</taxon>
        <taxon>Oikopleuridae</taxon>
        <taxon>Oikopleura</taxon>
    </lineage>
</organism>
<dbReference type="Proteomes" id="UP001158576">
    <property type="component" value="Chromosome 2"/>
</dbReference>
<protein>
    <submittedName>
        <fullName evidence="1">Oidioi.mRNA.OKI2018_I69.chr2.g5403.t1.cds</fullName>
    </submittedName>
</protein>
<proteinExistence type="predicted"/>
<dbReference type="EMBL" id="OU015567">
    <property type="protein sequence ID" value="CAG5111067.1"/>
    <property type="molecule type" value="Genomic_DNA"/>
</dbReference>
<sequence>MRDCYQNSTYDDLCIVPNSITTGEPVLPSEIFILVIRNSEAYVISGDGNSKVSATITAPNGNYFQSVQHALIRNQLYIFGGSSDKRKIAVLEACSFKEKSERLLNDIDWASAALSIDDDSRGK</sequence>
<gene>
    <name evidence="1" type="ORF">OKIOD_LOCUS14168</name>
</gene>
<evidence type="ECO:0000313" key="1">
    <source>
        <dbReference type="EMBL" id="CAG5111067.1"/>
    </source>
</evidence>
<accession>A0ABN7T1X2</accession>